<dbReference type="STRING" id="1121003.SAMN03080618_00540"/>
<protein>
    <submittedName>
        <fullName evidence="3">Molybdenum cofactor cytidylyltransferase</fullName>
    </submittedName>
</protein>
<dbReference type="Proteomes" id="UP000242763">
    <property type="component" value="Unassembled WGS sequence"/>
</dbReference>
<dbReference type="Gene3D" id="3.40.980.10">
    <property type="entry name" value="MoaB/Mog-like domain"/>
    <property type="match status" value="1"/>
</dbReference>
<dbReference type="CDD" id="cd03522">
    <property type="entry name" value="MoeA_like"/>
    <property type="match status" value="1"/>
</dbReference>
<dbReference type="GO" id="GO:0016779">
    <property type="term" value="F:nucleotidyltransferase activity"/>
    <property type="evidence" value="ECO:0007669"/>
    <property type="project" value="UniProtKB-KW"/>
</dbReference>
<evidence type="ECO:0000313" key="4">
    <source>
        <dbReference type="Proteomes" id="UP000242763"/>
    </source>
</evidence>
<dbReference type="PANTHER" id="PTHR43777">
    <property type="entry name" value="MOLYBDENUM COFACTOR CYTIDYLYLTRANSFERASE"/>
    <property type="match status" value="1"/>
</dbReference>
<dbReference type="EMBL" id="FORF01000002">
    <property type="protein sequence ID" value="SFI46189.1"/>
    <property type="molecule type" value="Genomic_DNA"/>
</dbReference>
<dbReference type="PIRSF" id="PIRSF036626">
    <property type="entry name" value="MPTBd_MobAlike"/>
    <property type="match status" value="1"/>
</dbReference>
<dbReference type="PANTHER" id="PTHR43777:SF1">
    <property type="entry name" value="MOLYBDENUM COFACTOR CYTIDYLYLTRANSFERASE"/>
    <property type="match status" value="1"/>
</dbReference>
<sequence>MKFGPVRLEEAEGTILAHSMAVGDRRWRKATVLSAEDVAAMKQSGLETIVVARMEPGDVDEDEAARIVAVALAAQGIEIKPAATGRVNFHAMAAGVFKVNRAAVDAINAVDPAITLATLAEFSVVEPGQMVATVKIIPFALSAALPQRVADLASGLEVLGLSPFRSRRVGLVQSVLPSLKGSVLDKTARLTGQRLARSRSVITQEIRTTHDDAEVAQAIRELARDNDMVIVFGASAIADSEDVIPAAVGLAGGTVYRVGMPVDPGNLLVLGEVGGATVIGAPGCARSPKLNGFDWVLDRLLAGLTVGDTEIAAMGVGGLLMEIESRPQPRVTKVRRAMVVDAVVLAAGQGKRMGGPNKLMAEFSGTPLVRRVSDAITASKVRDVVVAVGHQGERVAAALCGSGVRVVGNPDYRTGLASSLKTGIAVLPADTAGALIALGDMPHITTADINLLVDAFVRAEGNAIVRATHAGKRGNPVILPRELFAAVAALAGDTGARHLVETSEMAVIDVEIGEGASLDVDTPQAMALAGGVLTS</sequence>
<keyword evidence="3" id="KW-0808">Transferase</keyword>
<accession>A0A1I3IE99</accession>
<evidence type="ECO:0000259" key="2">
    <source>
        <dbReference type="Pfam" id="PF12804"/>
    </source>
</evidence>
<gene>
    <name evidence="3" type="ORF">SAMN03080618_00540</name>
</gene>
<keyword evidence="1" id="KW-0460">Magnesium</keyword>
<evidence type="ECO:0000256" key="1">
    <source>
        <dbReference type="ARBA" id="ARBA00022842"/>
    </source>
</evidence>
<organism evidence="3 4">
    <name type="scientific">Aquamicrobium aerolatum DSM 21857</name>
    <dbReference type="NCBI Taxonomy" id="1121003"/>
    <lineage>
        <taxon>Bacteria</taxon>
        <taxon>Pseudomonadati</taxon>
        <taxon>Pseudomonadota</taxon>
        <taxon>Alphaproteobacteria</taxon>
        <taxon>Hyphomicrobiales</taxon>
        <taxon>Phyllobacteriaceae</taxon>
        <taxon>Aerobium</taxon>
    </lineage>
</organism>
<proteinExistence type="predicted"/>
<dbReference type="InterPro" id="IPR029044">
    <property type="entry name" value="Nucleotide-diphossugar_trans"/>
</dbReference>
<feature type="domain" description="MobA-like NTP transferase" evidence="2">
    <location>
        <begin position="342"/>
        <end position="502"/>
    </location>
</feature>
<dbReference type="Pfam" id="PF12804">
    <property type="entry name" value="NTP_transf_3"/>
    <property type="match status" value="1"/>
</dbReference>
<dbReference type="RefSeq" id="WP_091518270.1">
    <property type="nucleotide sequence ID" value="NZ_FORF01000002.1"/>
</dbReference>
<dbReference type="InterPro" id="IPR036425">
    <property type="entry name" value="MoaB/Mog-like_dom_sf"/>
</dbReference>
<keyword evidence="4" id="KW-1185">Reference proteome</keyword>
<dbReference type="SUPFAM" id="SSF53448">
    <property type="entry name" value="Nucleotide-diphospho-sugar transferases"/>
    <property type="match status" value="1"/>
</dbReference>
<dbReference type="OrthoDB" id="9779263at2"/>
<dbReference type="InterPro" id="IPR012184">
    <property type="entry name" value="Bifunc_Mopterin-bd"/>
</dbReference>
<dbReference type="InterPro" id="IPR025877">
    <property type="entry name" value="MobA-like_NTP_Trfase"/>
</dbReference>
<keyword evidence="3" id="KW-0548">Nucleotidyltransferase</keyword>
<name>A0A1I3IE99_9HYPH</name>
<evidence type="ECO:0000313" key="3">
    <source>
        <dbReference type="EMBL" id="SFI46189.1"/>
    </source>
</evidence>
<reference evidence="4" key="1">
    <citation type="submission" date="2016-10" db="EMBL/GenBank/DDBJ databases">
        <authorList>
            <person name="Varghese N."/>
            <person name="Submissions S."/>
        </authorList>
    </citation>
    <scope>NUCLEOTIDE SEQUENCE [LARGE SCALE GENOMIC DNA]</scope>
    <source>
        <strain evidence="4">DSM 21857</strain>
    </source>
</reference>
<dbReference type="Gene3D" id="3.90.550.10">
    <property type="entry name" value="Spore Coat Polysaccharide Biosynthesis Protein SpsA, Chain A"/>
    <property type="match status" value="1"/>
</dbReference>
<dbReference type="CDD" id="cd04182">
    <property type="entry name" value="GT_2_like_f"/>
    <property type="match status" value="1"/>
</dbReference>
<dbReference type="SUPFAM" id="SSF53218">
    <property type="entry name" value="Molybdenum cofactor biosynthesis proteins"/>
    <property type="match status" value="1"/>
</dbReference>
<dbReference type="AlphaFoldDB" id="A0A1I3IE99"/>